<protein>
    <submittedName>
        <fullName evidence="1">DUF2851 family protein</fullName>
    </submittedName>
</protein>
<name>A0AAE2SCH1_9BACT</name>
<dbReference type="Proteomes" id="UP000634206">
    <property type="component" value="Unassembled WGS sequence"/>
</dbReference>
<accession>A0AAE2SCH1</accession>
<reference evidence="1" key="1">
    <citation type="submission" date="2021-01" db="EMBL/GenBank/DDBJ databases">
        <title>Modified the classification status of verrucomicrobia.</title>
        <authorList>
            <person name="Feng X."/>
        </authorList>
    </citation>
    <scope>NUCLEOTIDE SEQUENCE</scope>
    <source>
        <strain evidence="1">5K15</strain>
    </source>
</reference>
<dbReference type="EMBL" id="JAENIG010000004">
    <property type="protein sequence ID" value="MBK1854842.1"/>
    <property type="molecule type" value="Genomic_DNA"/>
</dbReference>
<evidence type="ECO:0000313" key="1">
    <source>
        <dbReference type="EMBL" id="MBK1854842.1"/>
    </source>
</evidence>
<comment type="caution">
    <text evidence="1">The sequence shown here is derived from an EMBL/GenBank/DDBJ whole genome shotgun (WGS) entry which is preliminary data.</text>
</comment>
<proteinExistence type="predicted"/>
<dbReference type="AlphaFoldDB" id="A0AAE2SCH1"/>
<keyword evidence="2" id="KW-1185">Reference proteome</keyword>
<evidence type="ECO:0000313" key="2">
    <source>
        <dbReference type="Proteomes" id="UP000634206"/>
    </source>
</evidence>
<gene>
    <name evidence="1" type="ORF">JIN83_07710</name>
</gene>
<dbReference type="InterPro" id="IPR021272">
    <property type="entry name" value="DUF2851"/>
</dbReference>
<organism evidence="1 2">
    <name type="scientific">Oceaniferula flava</name>
    <dbReference type="NCBI Taxonomy" id="2800421"/>
    <lineage>
        <taxon>Bacteria</taxon>
        <taxon>Pseudomonadati</taxon>
        <taxon>Verrucomicrobiota</taxon>
        <taxon>Verrucomicrobiia</taxon>
        <taxon>Verrucomicrobiales</taxon>
        <taxon>Verrucomicrobiaceae</taxon>
        <taxon>Oceaniferula</taxon>
    </lineage>
</organism>
<dbReference type="Pfam" id="PF11013">
    <property type="entry name" value="DUF2851"/>
    <property type="match status" value="1"/>
</dbReference>
<sequence>MSDYRELLESVRSGGVRLCEELPPGSATLPDEMHLQALWFAGQLGRDFVSTDGRAVRVVQFGHWNHSAGPDFLHTAVEIDGELHSGPLELDHRASDWEAHGHAVNPAFNEVVLHVVFAADHSSHYTRTSEHREVPRVCVPAEVLREAMGLPLLEVADAHPGRCFNPLGSMETRHVDALMLGAARHRAMVKARRRKRTVDVLGEDEWLWQMIAETMGYRPNKLAMTLLAQRLPVQMLQKKPAEAESILFGAAGFLSAESYQQAAPESRDYLRGLWQSWWQVRDDFEPVPERAIPWKLSGIRPVNHPQRRLACLATIVRQWSEFSRRCLREFNAVELVDWMSGLKHPYWSVHYTLKSKRAAKEMALVGADRIRDFQINHLLPVQLAADRPAAWEFYQKIPAPAVSEKVDKASLRLFGETDRRKNYLKKAWQHQALLQIYQDFCLRDVTDCQSCPFPEQLAQWRG</sequence>